<dbReference type="Proteomes" id="UP001194580">
    <property type="component" value="Unassembled WGS sequence"/>
</dbReference>
<organism evidence="2 3">
    <name type="scientific">Linnemannia exigua</name>
    <dbReference type="NCBI Taxonomy" id="604196"/>
    <lineage>
        <taxon>Eukaryota</taxon>
        <taxon>Fungi</taxon>
        <taxon>Fungi incertae sedis</taxon>
        <taxon>Mucoromycota</taxon>
        <taxon>Mortierellomycotina</taxon>
        <taxon>Mortierellomycetes</taxon>
        <taxon>Mortierellales</taxon>
        <taxon>Mortierellaceae</taxon>
        <taxon>Linnemannia</taxon>
    </lineage>
</organism>
<protein>
    <submittedName>
        <fullName evidence="2">Uncharacterized protein</fullName>
    </submittedName>
</protein>
<comment type="caution">
    <text evidence="2">The sequence shown here is derived from an EMBL/GenBank/DDBJ whole genome shotgun (WGS) entry which is preliminary data.</text>
</comment>
<keyword evidence="3" id="KW-1185">Reference proteome</keyword>
<feature type="compositionally biased region" description="Acidic residues" evidence="1">
    <location>
        <begin position="314"/>
        <end position="348"/>
    </location>
</feature>
<feature type="compositionally biased region" description="Low complexity" evidence="1">
    <location>
        <begin position="234"/>
        <end position="247"/>
    </location>
</feature>
<accession>A0AAD4H7X3</accession>
<feature type="region of interest" description="Disordered" evidence="1">
    <location>
        <begin position="192"/>
        <end position="348"/>
    </location>
</feature>
<evidence type="ECO:0000313" key="3">
    <source>
        <dbReference type="Proteomes" id="UP001194580"/>
    </source>
</evidence>
<proteinExistence type="predicted"/>
<evidence type="ECO:0000313" key="2">
    <source>
        <dbReference type="EMBL" id="KAG0274877.1"/>
    </source>
</evidence>
<dbReference type="AlphaFoldDB" id="A0AAD4H7X3"/>
<gene>
    <name evidence="2" type="ORF">BGZ95_009386</name>
</gene>
<feature type="compositionally biased region" description="Basic and acidic residues" evidence="1">
    <location>
        <begin position="293"/>
        <end position="308"/>
    </location>
</feature>
<name>A0AAD4H7X3_9FUNG</name>
<sequence>MFTPAPEKEKERVVSKTVRITVDGGIASAANIAGSTTYPRIPAQTATAGENITGMLPRRELSHGRKAMNRISLGSGFYASIEPVSLSNATPSTPKTRRQLVRLPARPQSVLIPSTAHHFPGSGSSNQSGAVNQLNGTRLGAGLQPISTEEFKRRRHKSQQLDVKGDLQRAVPIPWRQLAPMGAQENAKTFHGIGSAPAAPIPNLKKGASQEDTFGGQPTATLHPLNEAPEPARSPGSSSTLGSSKSRGSFDYDSRSGTPTRRSRLASEVVVHQKAEICQDSTRQSEAVGVGEGDSKDDSRIDNNEHKHNGGGGEQDDNDEDNDDDETNYSDENEYGNEYDYNDEEEEEGLYAEAGAGLNGSIVIQKSHVAVYEINARWGSRLMMFIVTLGGIICALSGGLCAEHHCKDLQLCRDEYQAHGDWCGPSGVEGAPYMLTVGLSMCIFGLYAMTHLRSPISRLVGYSEIDQFL</sequence>
<dbReference type="EMBL" id="JAAAIL010000551">
    <property type="protein sequence ID" value="KAG0274877.1"/>
    <property type="molecule type" value="Genomic_DNA"/>
</dbReference>
<feature type="compositionally biased region" description="Polar residues" evidence="1">
    <location>
        <begin position="210"/>
        <end position="220"/>
    </location>
</feature>
<reference evidence="2" key="1">
    <citation type="journal article" date="2020" name="Fungal Divers.">
        <title>Resolving the Mortierellaceae phylogeny through synthesis of multi-gene phylogenetics and phylogenomics.</title>
        <authorList>
            <person name="Vandepol N."/>
            <person name="Liber J."/>
            <person name="Desiro A."/>
            <person name="Na H."/>
            <person name="Kennedy M."/>
            <person name="Barry K."/>
            <person name="Grigoriev I.V."/>
            <person name="Miller A.N."/>
            <person name="O'Donnell K."/>
            <person name="Stajich J.E."/>
            <person name="Bonito G."/>
        </authorList>
    </citation>
    <scope>NUCLEOTIDE SEQUENCE</scope>
    <source>
        <strain evidence="2">NRRL 28262</strain>
    </source>
</reference>
<evidence type="ECO:0000256" key="1">
    <source>
        <dbReference type="SAM" id="MobiDB-lite"/>
    </source>
</evidence>